<dbReference type="AlphaFoldDB" id="A0AAV4XJD8"/>
<comment type="caution">
    <text evidence="2">The sequence shown here is derived from an EMBL/GenBank/DDBJ whole genome shotgun (WGS) entry which is preliminary data.</text>
</comment>
<protein>
    <recommendedName>
        <fullName evidence="4">Secreted protein</fullName>
    </recommendedName>
</protein>
<dbReference type="EMBL" id="BPLR01000483">
    <property type="protein sequence ID" value="GIY95111.1"/>
    <property type="molecule type" value="Genomic_DNA"/>
</dbReference>
<organism evidence="2 3">
    <name type="scientific">Caerostris extrusa</name>
    <name type="common">Bark spider</name>
    <name type="synonym">Caerostris bankana</name>
    <dbReference type="NCBI Taxonomy" id="172846"/>
    <lineage>
        <taxon>Eukaryota</taxon>
        <taxon>Metazoa</taxon>
        <taxon>Ecdysozoa</taxon>
        <taxon>Arthropoda</taxon>
        <taxon>Chelicerata</taxon>
        <taxon>Arachnida</taxon>
        <taxon>Araneae</taxon>
        <taxon>Araneomorphae</taxon>
        <taxon>Entelegynae</taxon>
        <taxon>Araneoidea</taxon>
        <taxon>Araneidae</taxon>
        <taxon>Caerostris</taxon>
    </lineage>
</organism>
<reference evidence="2 3" key="1">
    <citation type="submission" date="2021-06" db="EMBL/GenBank/DDBJ databases">
        <title>Caerostris extrusa draft genome.</title>
        <authorList>
            <person name="Kono N."/>
            <person name="Arakawa K."/>
        </authorList>
    </citation>
    <scope>NUCLEOTIDE SEQUENCE [LARGE SCALE GENOMIC DNA]</scope>
</reference>
<keyword evidence="3" id="KW-1185">Reference proteome</keyword>
<keyword evidence="1" id="KW-0732">Signal</keyword>
<proteinExistence type="predicted"/>
<evidence type="ECO:0000313" key="2">
    <source>
        <dbReference type="EMBL" id="GIY95111.1"/>
    </source>
</evidence>
<dbReference type="Proteomes" id="UP001054945">
    <property type="component" value="Unassembled WGS sequence"/>
</dbReference>
<feature type="signal peptide" evidence="1">
    <location>
        <begin position="1"/>
        <end position="24"/>
    </location>
</feature>
<evidence type="ECO:0000313" key="3">
    <source>
        <dbReference type="Proteomes" id="UP001054945"/>
    </source>
</evidence>
<feature type="chain" id="PRO_5043797706" description="Secreted protein" evidence="1">
    <location>
        <begin position="25"/>
        <end position="217"/>
    </location>
</feature>
<evidence type="ECO:0000256" key="1">
    <source>
        <dbReference type="SAM" id="SignalP"/>
    </source>
</evidence>
<name>A0AAV4XJD8_CAEEX</name>
<gene>
    <name evidence="2" type="ORF">CEXT_409951</name>
</gene>
<evidence type="ECO:0008006" key="4">
    <source>
        <dbReference type="Google" id="ProtNLM"/>
    </source>
</evidence>
<sequence length="217" mass="24798">MIAEVFFLRHNILLLLVQIDIMLAHSVGHERFRITKRKFAQKTHQYRFYRHKRIVYHRKISLTGGRPLLRAVFVQFARSSNCGFTGYITHRENSKTVHNRDIRNFVFLLKETVRLSIEGIVQCRVSGDVESVHHVWNELRRGGHPDLFSGPREQLVAAFVVAEDIRIAAGRLQDEGRTVRVVHDLPGEVLHVAGRAVGQLSLLQNMLLVEAPTPADG</sequence>
<accession>A0AAV4XJD8</accession>